<protein>
    <recommendedName>
        <fullName evidence="2">Stress-response A/B barrel domain-containing protein</fullName>
    </recommendedName>
</protein>
<dbReference type="InterPro" id="IPR044662">
    <property type="entry name" value="HS1/DABB1-like"/>
</dbReference>
<feature type="domain" description="Stress-response A/B barrel" evidence="2">
    <location>
        <begin position="7"/>
        <end position="102"/>
    </location>
</feature>
<dbReference type="Pfam" id="PF07876">
    <property type="entry name" value="Dabb"/>
    <property type="match status" value="1"/>
</dbReference>
<evidence type="ECO:0000313" key="6">
    <source>
        <dbReference type="Proteomes" id="UP000663852"/>
    </source>
</evidence>
<dbReference type="OrthoDB" id="1601230at2759"/>
<dbReference type="PANTHER" id="PTHR33178">
    <property type="match status" value="1"/>
</dbReference>
<dbReference type="InterPro" id="IPR011008">
    <property type="entry name" value="Dimeric_a/b-barrel"/>
</dbReference>
<dbReference type="Proteomes" id="UP000663828">
    <property type="component" value="Unassembled WGS sequence"/>
</dbReference>
<dbReference type="SMART" id="SM00886">
    <property type="entry name" value="Dabb"/>
    <property type="match status" value="1"/>
</dbReference>
<dbReference type="PANTHER" id="PTHR33178:SF10">
    <property type="entry name" value="STRESS-RESPONSE A_B BARREL DOMAIN-CONTAINING PROTEIN"/>
    <property type="match status" value="1"/>
</dbReference>
<proteinExistence type="predicted"/>
<evidence type="ECO:0000313" key="5">
    <source>
        <dbReference type="Proteomes" id="UP000663828"/>
    </source>
</evidence>
<name>A0A813T3U5_ADIRI</name>
<dbReference type="SUPFAM" id="SSF54909">
    <property type="entry name" value="Dimeric alpha+beta barrel"/>
    <property type="match status" value="1"/>
</dbReference>
<gene>
    <name evidence="3" type="ORF">EDS130_LOCUS5148</name>
    <name evidence="4" type="ORF">XAT740_LOCUS3562</name>
</gene>
<dbReference type="Gene3D" id="3.30.70.100">
    <property type="match status" value="1"/>
</dbReference>
<dbReference type="Proteomes" id="UP000663852">
    <property type="component" value="Unassembled WGS sequence"/>
</dbReference>
<keyword evidence="5" id="KW-1185">Reference proteome</keyword>
<organism evidence="3 6">
    <name type="scientific">Adineta ricciae</name>
    <name type="common">Rotifer</name>
    <dbReference type="NCBI Taxonomy" id="249248"/>
    <lineage>
        <taxon>Eukaryota</taxon>
        <taxon>Metazoa</taxon>
        <taxon>Spiralia</taxon>
        <taxon>Gnathifera</taxon>
        <taxon>Rotifera</taxon>
        <taxon>Eurotatoria</taxon>
        <taxon>Bdelloidea</taxon>
        <taxon>Adinetida</taxon>
        <taxon>Adinetidae</taxon>
        <taxon>Adineta</taxon>
    </lineage>
</organism>
<dbReference type="AlphaFoldDB" id="A0A813T3U5"/>
<accession>A0A813T3U5</accession>
<reference evidence="3" key="1">
    <citation type="submission" date="2021-02" db="EMBL/GenBank/DDBJ databases">
        <authorList>
            <person name="Nowell W R."/>
        </authorList>
    </citation>
    <scope>NUCLEOTIDE SEQUENCE</scope>
</reference>
<evidence type="ECO:0000256" key="1">
    <source>
        <dbReference type="ARBA" id="ARBA00011738"/>
    </source>
</evidence>
<sequence>MAENKQLRHVVLLKFKEDTPPADITRLEDEFRSLAKVKVSAVKQYEWGTNVSKENLDRGYTHCFLLTFANEQDRDTYLHHADHMAFVELLKPHMSEATVIDYWAHH</sequence>
<comment type="subunit">
    <text evidence="1">Homodimer.</text>
</comment>
<dbReference type="PROSITE" id="PS51502">
    <property type="entry name" value="S_R_A_B_BARREL"/>
    <property type="match status" value="1"/>
</dbReference>
<dbReference type="EMBL" id="CAJNOJ010000014">
    <property type="protein sequence ID" value="CAF0807007.1"/>
    <property type="molecule type" value="Genomic_DNA"/>
</dbReference>
<dbReference type="InterPro" id="IPR013097">
    <property type="entry name" value="Dabb"/>
</dbReference>
<comment type="caution">
    <text evidence="3">The sequence shown here is derived from an EMBL/GenBank/DDBJ whole genome shotgun (WGS) entry which is preliminary data.</text>
</comment>
<evidence type="ECO:0000313" key="3">
    <source>
        <dbReference type="EMBL" id="CAF0807007.1"/>
    </source>
</evidence>
<evidence type="ECO:0000259" key="2">
    <source>
        <dbReference type="PROSITE" id="PS51502"/>
    </source>
</evidence>
<dbReference type="EMBL" id="CAJNOR010000137">
    <property type="protein sequence ID" value="CAF0812982.1"/>
    <property type="molecule type" value="Genomic_DNA"/>
</dbReference>
<evidence type="ECO:0000313" key="4">
    <source>
        <dbReference type="EMBL" id="CAF0812982.1"/>
    </source>
</evidence>